<dbReference type="PANTHER" id="PTHR32196">
    <property type="entry name" value="ABC TRANSPORTER PERMEASE PROTEIN YPHD-RELATED-RELATED"/>
    <property type="match status" value="1"/>
</dbReference>
<evidence type="ECO:0000256" key="3">
    <source>
        <dbReference type="ARBA" id="ARBA00022692"/>
    </source>
</evidence>
<feature type="transmembrane region" description="Helical" evidence="7">
    <location>
        <begin position="63"/>
        <end position="82"/>
    </location>
</feature>
<dbReference type="InterPro" id="IPR001851">
    <property type="entry name" value="ABC_transp_permease"/>
</dbReference>
<keyword evidence="3 7" id="KW-0812">Transmembrane</keyword>
<feature type="transmembrane region" description="Helical" evidence="7">
    <location>
        <begin position="138"/>
        <end position="155"/>
    </location>
</feature>
<protein>
    <submittedName>
        <fullName evidence="8">Ribose transport system permease protein</fullName>
    </submittedName>
</protein>
<dbReference type="CDD" id="cd06579">
    <property type="entry name" value="TM_PBP1_transp_AraH_like"/>
    <property type="match status" value="1"/>
</dbReference>
<evidence type="ECO:0000256" key="6">
    <source>
        <dbReference type="SAM" id="MobiDB-lite"/>
    </source>
</evidence>
<gene>
    <name evidence="8" type="ORF">HNR73_007000</name>
</gene>
<feature type="region of interest" description="Disordered" evidence="6">
    <location>
        <begin position="1"/>
        <end position="20"/>
    </location>
</feature>
<organism evidence="8 9">
    <name type="scientific">Phytomonospora endophytica</name>
    <dbReference type="NCBI Taxonomy" id="714109"/>
    <lineage>
        <taxon>Bacteria</taxon>
        <taxon>Bacillati</taxon>
        <taxon>Actinomycetota</taxon>
        <taxon>Actinomycetes</taxon>
        <taxon>Micromonosporales</taxon>
        <taxon>Micromonosporaceae</taxon>
        <taxon>Phytomonospora</taxon>
    </lineage>
</organism>
<evidence type="ECO:0000313" key="8">
    <source>
        <dbReference type="EMBL" id="MBB6039109.1"/>
    </source>
</evidence>
<feature type="transmembrane region" description="Helical" evidence="7">
    <location>
        <begin position="175"/>
        <end position="199"/>
    </location>
</feature>
<accession>A0A841G319</accession>
<dbReference type="GO" id="GO:0022857">
    <property type="term" value="F:transmembrane transporter activity"/>
    <property type="evidence" value="ECO:0007669"/>
    <property type="project" value="InterPro"/>
</dbReference>
<feature type="transmembrane region" description="Helical" evidence="7">
    <location>
        <begin position="89"/>
        <end position="107"/>
    </location>
</feature>
<keyword evidence="9" id="KW-1185">Reference proteome</keyword>
<dbReference type="RefSeq" id="WP_184792207.1">
    <property type="nucleotide sequence ID" value="NZ_BONT01000026.1"/>
</dbReference>
<sequence>MTAAVREAPKTAGPPPGRSRGSFRIGTTALVYAALVAILVVGAVLVAADGKNLFSTGNIVDMLTRSSLLGFIAIGQTLVILCRSLDLSVGYVMASCSLIAAMVMNGSEANVPLGIGAALGAAAVVGLVNGLVITKLKVNAFIATLGTGLILKGWLDTEFAGPAGKVTASFQQFGYTRVSVVPLSTVVMLVLAVAGVLYLRKTRGGHHIYAVGGDTDVARLSGIRTDRTIVTAHILCAVAAGVAGLLIAARFGTGSALVYDYGLDLESIAAVVLGGTYLMGGRGGIAGTVAGVMILAVLDTVFNILEVNPFYKDVLRGAIIVVAVAIYARRQLSARPSRVRFAGGAS</sequence>
<dbReference type="EMBL" id="JACHGT010000020">
    <property type="protein sequence ID" value="MBB6039109.1"/>
    <property type="molecule type" value="Genomic_DNA"/>
</dbReference>
<feature type="transmembrane region" description="Helical" evidence="7">
    <location>
        <begin position="29"/>
        <end position="48"/>
    </location>
</feature>
<dbReference type="AlphaFoldDB" id="A0A841G319"/>
<evidence type="ECO:0000313" key="9">
    <source>
        <dbReference type="Proteomes" id="UP000548476"/>
    </source>
</evidence>
<evidence type="ECO:0000256" key="7">
    <source>
        <dbReference type="SAM" id="Phobius"/>
    </source>
</evidence>
<name>A0A841G319_9ACTN</name>
<feature type="transmembrane region" description="Helical" evidence="7">
    <location>
        <begin position="229"/>
        <end position="249"/>
    </location>
</feature>
<reference evidence="8 9" key="1">
    <citation type="submission" date="2020-08" db="EMBL/GenBank/DDBJ databases">
        <title>Genomic Encyclopedia of Type Strains, Phase IV (KMG-IV): sequencing the most valuable type-strain genomes for metagenomic binning, comparative biology and taxonomic classification.</title>
        <authorList>
            <person name="Goeker M."/>
        </authorList>
    </citation>
    <scope>NUCLEOTIDE SEQUENCE [LARGE SCALE GENOMIC DNA]</scope>
    <source>
        <strain evidence="8 9">YIM 65646</strain>
    </source>
</reference>
<comment type="subcellular location">
    <subcellularLocation>
        <location evidence="1">Cell membrane</location>
        <topology evidence="1">Multi-pass membrane protein</topology>
    </subcellularLocation>
</comment>
<dbReference type="Proteomes" id="UP000548476">
    <property type="component" value="Unassembled WGS sequence"/>
</dbReference>
<feature type="transmembrane region" description="Helical" evidence="7">
    <location>
        <begin position="113"/>
        <end position="131"/>
    </location>
</feature>
<keyword evidence="2" id="KW-1003">Cell membrane</keyword>
<proteinExistence type="predicted"/>
<comment type="caution">
    <text evidence="8">The sequence shown here is derived from an EMBL/GenBank/DDBJ whole genome shotgun (WGS) entry which is preliminary data.</text>
</comment>
<evidence type="ECO:0000256" key="2">
    <source>
        <dbReference type="ARBA" id="ARBA00022475"/>
    </source>
</evidence>
<evidence type="ECO:0000256" key="1">
    <source>
        <dbReference type="ARBA" id="ARBA00004651"/>
    </source>
</evidence>
<dbReference type="Pfam" id="PF02653">
    <property type="entry name" value="BPD_transp_2"/>
    <property type="match status" value="1"/>
</dbReference>
<keyword evidence="4 7" id="KW-1133">Transmembrane helix</keyword>
<dbReference type="GO" id="GO:0005886">
    <property type="term" value="C:plasma membrane"/>
    <property type="evidence" value="ECO:0007669"/>
    <property type="project" value="UniProtKB-SubCell"/>
</dbReference>
<keyword evidence="5 7" id="KW-0472">Membrane</keyword>
<evidence type="ECO:0000256" key="4">
    <source>
        <dbReference type="ARBA" id="ARBA00022989"/>
    </source>
</evidence>
<evidence type="ECO:0000256" key="5">
    <source>
        <dbReference type="ARBA" id="ARBA00023136"/>
    </source>
</evidence>
<feature type="transmembrane region" description="Helical" evidence="7">
    <location>
        <begin position="285"/>
        <end position="304"/>
    </location>
</feature>